<protein>
    <submittedName>
        <fullName evidence="2">Uncharacterized protein</fullName>
    </submittedName>
</protein>
<organism evidence="2 3">
    <name type="scientific">Brachionus plicatilis</name>
    <name type="common">Marine rotifer</name>
    <name type="synonym">Brachionus muelleri</name>
    <dbReference type="NCBI Taxonomy" id="10195"/>
    <lineage>
        <taxon>Eukaryota</taxon>
        <taxon>Metazoa</taxon>
        <taxon>Spiralia</taxon>
        <taxon>Gnathifera</taxon>
        <taxon>Rotifera</taxon>
        <taxon>Eurotatoria</taxon>
        <taxon>Monogononta</taxon>
        <taxon>Pseudotrocha</taxon>
        <taxon>Ploima</taxon>
        <taxon>Brachionidae</taxon>
        <taxon>Brachionus</taxon>
    </lineage>
</organism>
<evidence type="ECO:0000313" key="2">
    <source>
        <dbReference type="EMBL" id="RNA44268.1"/>
    </source>
</evidence>
<gene>
    <name evidence="2" type="ORF">BpHYR1_010545</name>
</gene>
<comment type="caution">
    <text evidence="2">The sequence shown here is derived from an EMBL/GenBank/DDBJ whole genome shotgun (WGS) entry which is preliminary data.</text>
</comment>
<dbReference type="Proteomes" id="UP000276133">
    <property type="component" value="Unassembled WGS sequence"/>
</dbReference>
<evidence type="ECO:0000313" key="3">
    <source>
        <dbReference type="Proteomes" id="UP000276133"/>
    </source>
</evidence>
<reference evidence="2 3" key="1">
    <citation type="journal article" date="2018" name="Sci. Rep.">
        <title>Genomic signatures of local adaptation to the degree of environmental predictability in rotifers.</title>
        <authorList>
            <person name="Franch-Gras L."/>
            <person name="Hahn C."/>
            <person name="Garcia-Roger E.M."/>
            <person name="Carmona M.J."/>
            <person name="Serra M."/>
            <person name="Gomez A."/>
        </authorList>
    </citation>
    <scope>NUCLEOTIDE SEQUENCE [LARGE SCALE GENOMIC DNA]</scope>
    <source>
        <strain evidence="2">HYR1</strain>
    </source>
</reference>
<sequence length="81" mass="9920">MITGACVFGRVKTCLSNYFDSLCKFELIDKTQIHKLIYIFIFRIFLDSFVQYLYYLQYCYEKLFLRPKNFKKSIKNMSHKY</sequence>
<dbReference type="EMBL" id="REGN01000126">
    <property type="protein sequence ID" value="RNA44268.1"/>
    <property type="molecule type" value="Genomic_DNA"/>
</dbReference>
<keyword evidence="1" id="KW-1133">Transmembrane helix</keyword>
<accession>A0A3M7T8R0</accession>
<proteinExistence type="predicted"/>
<dbReference type="AlphaFoldDB" id="A0A3M7T8R0"/>
<evidence type="ECO:0000256" key="1">
    <source>
        <dbReference type="SAM" id="Phobius"/>
    </source>
</evidence>
<feature type="transmembrane region" description="Helical" evidence="1">
    <location>
        <begin position="36"/>
        <end position="56"/>
    </location>
</feature>
<keyword evidence="1" id="KW-0472">Membrane</keyword>
<keyword evidence="3" id="KW-1185">Reference proteome</keyword>
<keyword evidence="1" id="KW-0812">Transmembrane</keyword>
<name>A0A3M7T8R0_BRAPC</name>